<name>A0AA90QVP4_9BACI</name>
<comment type="caution">
    <text evidence="1">The sequence shown here is derived from an EMBL/GenBank/DDBJ whole genome shotgun (WGS) entry which is preliminary data.</text>
</comment>
<dbReference type="Proteomes" id="UP001178888">
    <property type="component" value="Unassembled WGS sequence"/>
</dbReference>
<gene>
    <name evidence="1" type="ORF">RCG21_11935</name>
</gene>
<dbReference type="EMBL" id="JAVGVR010000001">
    <property type="protein sequence ID" value="MDQ6597054.1"/>
    <property type="molecule type" value="Genomic_DNA"/>
</dbReference>
<keyword evidence="2" id="KW-1185">Reference proteome</keyword>
<accession>A0AA90QVP4</accession>
<dbReference type="AlphaFoldDB" id="A0AA90QVP4"/>
<reference evidence="1" key="1">
    <citation type="submission" date="2023-08" db="EMBL/GenBank/DDBJ databases">
        <title>Nitrogen cycling bacteria in agricultural field soils.</title>
        <authorList>
            <person name="Jang J."/>
        </authorList>
    </citation>
    <scope>NUCLEOTIDE SEQUENCE</scope>
    <source>
        <strain evidence="1">PS3-36</strain>
    </source>
</reference>
<evidence type="ECO:0000313" key="1">
    <source>
        <dbReference type="EMBL" id="MDQ6597054.1"/>
    </source>
</evidence>
<evidence type="ECO:0000313" key="2">
    <source>
        <dbReference type="Proteomes" id="UP001178888"/>
    </source>
</evidence>
<organism evidence="1 2">
    <name type="scientific">Bacillus salipaludis</name>
    <dbReference type="NCBI Taxonomy" id="2547811"/>
    <lineage>
        <taxon>Bacteria</taxon>
        <taxon>Bacillati</taxon>
        <taxon>Bacillota</taxon>
        <taxon>Bacilli</taxon>
        <taxon>Bacillales</taxon>
        <taxon>Bacillaceae</taxon>
        <taxon>Bacillus</taxon>
    </lineage>
</organism>
<dbReference type="RefSeq" id="WP_165976137.1">
    <property type="nucleotide sequence ID" value="NZ_JAVGVR010000001.1"/>
</dbReference>
<sequence>MWVITVYLKEEITMFEFNNEKEAREAFGNVQGYKVLSEVIYYNDIENSLHLLQT</sequence>
<protein>
    <submittedName>
        <fullName evidence="1">Uncharacterized protein</fullName>
    </submittedName>
</protein>
<proteinExistence type="predicted"/>